<feature type="domain" description="Phosphatidylglycerol lysyltransferase C-terminal" evidence="6">
    <location>
        <begin position="2"/>
        <end position="195"/>
    </location>
</feature>
<dbReference type="PANTHER" id="PTHR34697:SF2">
    <property type="entry name" value="PHOSPHATIDYLGLYCEROL LYSYLTRANSFERASE"/>
    <property type="match status" value="1"/>
</dbReference>
<comment type="subcellular location">
    <subcellularLocation>
        <location evidence="1">Cell membrane</location>
        <topology evidence="1">Multi-pass membrane protein</topology>
    </subcellularLocation>
</comment>
<reference evidence="7 8" key="1">
    <citation type="submission" date="2024-06" db="EMBL/GenBank/DDBJ databases">
        <title>Genomic Encyclopedia of Type Strains, Phase IV (KMG-IV): sequencing the most valuable type-strain genomes for metagenomic binning, comparative biology and taxonomic classification.</title>
        <authorList>
            <person name="Goeker M."/>
        </authorList>
    </citation>
    <scope>NUCLEOTIDE SEQUENCE [LARGE SCALE GENOMIC DNA]</scope>
    <source>
        <strain evidence="7 8">DSM 15349</strain>
    </source>
</reference>
<keyword evidence="8" id="KW-1185">Reference proteome</keyword>
<dbReference type="InterPro" id="IPR024320">
    <property type="entry name" value="LPG_synthase_C"/>
</dbReference>
<comment type="caution">
    <text evidence="7">The sequence shown here is derived from an EMBL/GenBank/DDBJ whole genome shotgun (WGS) entry which is preliminary data.</text>
</comment>
<evidence type="ECO:0000259" key="6">
    <source>
        <dbReference type="Pfam" id="PF09924"/>
    </source>
</evidence>
<keyword evidence="5" id="KW-0472">Membrane</keyword>
<sequence length="221" mass="25839">MVDLVQFNIDGKHGRKYRAVIHRLEKQGYAFQVLQPLFDDKMLTDLKKISDSWLQRRQEKGFSLGFFAEDYLQEAPLALVTNADKELVAFANTMPGRHDKVGSVDLMRYDRENAPDGVMDYLFVNLFLHFQAQGKHSFDLGMAPLANVGQLESSFLQERIAFFIYNFTNRFYSFSGLRAYKSKFNPSWQAKYVAYPKRSWLVINMLSIYQIDNRQVEMEKE</sequence>
<dbReference type="InterPro" id="IPR051211">
    <property type="entry name" value="PG_lysyltransferase"/>
</dbReference>
<evidence type="ECO:0000256" key="3">
    <source>
        <dbReference type="ARBA" id="ARBA00022692"/>
    </source>
</evidence>
<dbReference type="SUPFAM" id="SSF55729">
    <property type="entry name" value="Acyl-CoA N-acyltransferases (Nat)"/>
    <property type="match status" value="1"/>
</dbReference>
<keyword evidence="2" id="KW-1003">Cell membrane</keyword>
<protein>
    <submittedName>
        <fullName evidence="7">Lysylphosphatidylglycerol synthetase-like protein (DUF2156 family)</fullName>
    </submittedName>
</protein>
<gene>
    <name evidence="7" type="ORF">ABID27_001252</name>
</gene>
<proteinExistence type="predicted"/>
<evidence type="ECO:0000256" key="2">
    <source>
        <dbReference type="ARBA" id="ARBA00022475"/>
    </source>
</evidence>
<evidence type="ECO:0000256" key="1">
    <source>
        <dbReference type="ARBA" id="ARBA00004651"/>
    </source>
</evidence>
<dbReference type="InterPro" id="IPR016181">
    <property type="entry name" value="Acyl_CoA_acyltransferase"/>
</dbReference>
<evidence type="ECO:0000313" key="8">
    <source>
        <dbReference type="Proteomes" id="UP001549055"/>
    </source>
</evidence>
<accession>A0ABV2JL17</accession>
<evidence type="ECO:0000313" key="7">
    <source>
        <dbReference type="EMBL" id="MET3644625.1"/>
    </source>
</evidence>
<keyword evidence="4" id="KW-1133">Transmembrane helix</keyword>
<dbReference type="RefSeq" id="WP_354281017.1">
    <property type="nucleotide sequence ID" value="NZ_JBEPMK010000004.1"/>
</dbReference>
<evidence type="ECO:0000256" key="5">
    <source>
        <dbReference type="ARBA" id="ARBA00023136"/>
    </source>
</evidence>
<dbReference type="Pfam" id="PF09924">
    <property type="entry name" value="LPG_synthase_C"/>
    <property type="match status" value="1"/>
</dbReference>
<keyword evidence="3" id="KW-0812">Transmembrane</keyword>
<name>A0ABV2JL17_9STRE</name>
<dbReference type="Proteomes" id="UP001549055">
    <property type="component" value="Unassembled WGS sequence"/>
</dbReference>
<dbReference type="EMBL" id="JBEPMK010000004">
    <property type="protein sequence ID" value="MET3644625.1"/>
    <property type="molecule type" value="Genomic_DNA"/>
</dbReference>
<dbReference type="PANTHER" id="PTHR34697">
    <property type="entry name" value="PHOSPHATIDYLGLYCEROL LYSYLTRANSFERASE"/>
    <property type="match status" value="1"/>
</dbReference>
<organism evidence="7 8">
    <name type="scientific">Streptococcus gallinaceus</name>
    <dbReference type="NCBI Taxonomy" id="165758"/>
    <lineage>
        <taxon>Bacteria</taxon>
        <taxon>Bacillati</taxon>
        <taxon>Bacillota</taxon>
        <taxon>Bacilli</taxon>
        <taxon>Lactobacillales</taxon>
        <taxon>Streptococcaceae</taxon>
        <taxon>Streptococcus</taxon>
    </lineage>
</organism>
<evidence type="ECO:0000256" key="4">
    <source>
        <dbReference type="ARBA" id="ARBA00022989"/>
    </source>
</evidence>